<evidence type="ECO:0000256" key="3">
    <source>
        <dbReference type="ARBA" id="ARBA00022801"/>
    </source>
</evidence>
<keyword evidence="2" id="KW-0645">Protease</keyword>
<dbReference type="RefSeq" id="WP_039280721.1">
    <property type="nucleotide sequence ID" value="NZ_JTDI01000002.1"/>
</dbReference>
<evidence type="ECO:0000256" key="4">
    <source>
        <dbReference type="ARBA" id="ARBA00022807"/>
    </source>
</evidence>
<dbReference type="GO" id="GO:0008234">
    <property type="term" value="F:cysteine-type peptidase activity"/>
    <property type="evidence" value="ECO:0007669"/>
    <property type="project" value="UniProtKB-KW"/>
</dbReference>
<keyword evidence="3" id="KW-0378">Hydrolase</keyword>
<keyword evidence="4" id="KW-0788">Thiol protease</keyword>
<dbReference type="AlphaFoldDB" id="A0A0B1ZP58"/>
<keyword evidence="7" id="KW-1185">Reference proteome</keyword>
<protein>
    <recommendedName>
        <fullName evidence="5">NlpC/P60 domain-containing protein</fullName>
    </recommendedName>
</protein>
<dbReference type="InterPro" id="IPR000064">
    <property type="entry name" value="NLP_P60_dom"/>
</dbReference>
<feature type="domain" description="NlpC/P60" evidence="5">
    <location>
        <begin position="1"/>
        <end position="136"/>
    </location>
</feature>
<evidence type="ECO:0000256" key="2">
    <source>
        <dbReference type="ARBA" id="ARBA00022670"/>
    </source>
</evidence>
<evidence type="ECO:0000313" key="6">
    <source>
        <dbReference type="EMBL" id="KHK92371.1"/>
    </source>
</evidence>
<dbReference type="GO" id="GO:0006508">
    <property type="term" value="P:proteolysis"/>
    <property type="evidence" value="ECO:0007669"/>
    <property type="project" value="UniProtKB-KW"/>
</dbReference>
<reference evidence="6 7" key="1">
    <citation type="submission" date="2014-10" db="EMBL/GenBank/DDBJ databases">
        <title>Genome sequence of Novosphingobium malaysiense MUSC 273(T).</title>
        <authorList>
            <person name="Lee L.-H."/>
        </authorList>
    </citation>
    <scope>NUCLEOTIDE SEQUENCE [LARGE SCALE GENOMIC DNA]</scope>
    <source>
        <strain evidence="6 7">MUSC 273</strain>
    </source>
</reference>
<dbReference type="InterPro" id="IPR038765">
    <property type="entry name" value="Papain-like_cys_pep_sf"/>
</dbReference>
<sequence length="136" mass="14466">MTGAALAQAARALIGCPFLLHGRDPRTGLDCIGVLEAALTACGITTRLPNAYTLRTRCLPPLETLIGLLGLRDAEGPATVGDVLIVRPSPCQHHLAIATAPGSFVHAHAGLRRVVEGPLPRHWPVVRHLRPTTKRT</sequence>
<dbReference type="SUPFAM" id="SSF54001">
    <property type="entry name" value="Cysteine proteinases"/>
    <property type="match status" value="1"/>
</dbReference>
<comment type="similarity">
    <text evidence="1">Belongs to the peptidase C40 family.</text>
</comment>
<dbReference type="Proteomes" id="UP000031057">
    <property type="component" value="Unassembled WGS sequence"/>
</dbReference>
<dbReference type="EMBL" id="JTDI01000002">
    <property type="protein sequence ID" value="KHK92371.1"/>
    <property type="molecule type" value="Genomic_DNA"/>
</dbReference>
<dbReference type="STRING" id="1348853.LK12_06040"/>
<gene>
    <name evidence="6" type="ORF">LK12_06040</name>
</gene>
<evidence type="ECO:0000259" key="5">
    <source>
        <dbReference type="PROSITE" id="PS51935"/>
    </source>
</evidence>
<comment type="caution">
    <text evidence="6">The sequence shown here is derived from an EMBL/GenBank/DDBJ whole genome shotgun (WGS) entry which is preliminary data.</text>
</comment>
<accession>A0A0B1ZP58</accession>
<evidence type="ECO:0000256" key="1">
    <source>
        <dbReference type="ARBA" id="ARBA00007074"/>
    </source>
</evidence>
<name>A0A0B1ZP58_9SPHN</name>
<proteinExistence type="inferred from homology"/>
<dbReference type="Gene3D" id="3.90.1720.10">
    <property type="entry name" value="endopeptidase domain like (from Nostoc punctiforme)"/>
    <property type="match status" value="1"/>
</dbReference>
<dbReference type="OrthoDB" id="8481272at2"/>
<organism evidence="6 7">
    <name type="scientific">Novosphingobium malaysiense</name>
    <dbReference type="NCBI Taxonomy" id="1348853"/>
    <lineage>
        <taxon>Bacteria</taxon>
        <taxon>Pseudomonadati</taxon>
        <taxon>Pseudomonadota</taxon>
        <taxon>Alphaproteobacteria</taxon>
        <taxon>Sphingomonadales</taxon>
        <taxon>Sphingomonadaceae</taxon>
        <taxon>Novosphingobium</taxon>
    </lineage>
</organism>
<dbReference type="PROSITE" id="PS51935">
    <property type="entry name" value="NLPC_P60"/>
    <property type="match status" value="1"/>
</dbReference>
<evidence type="ECO:0000313" key="7">
    <source>
        <dbReference type="Proteomes" id="UP000031057"/>
    </source>
</evidence>